<evidence type="ECO:0000256" key="1">
    <source>
        <dbReference type="SAM" id="Phobius"/>
    </source>
</evidence>
<feature type="transmembrane region" description="Helical" evidence="1">
    <location>
        <begin position="248"/>
        <end position="267"/>
    </location>
</feature>
<comment type="caution">
    <text evidence="2">The sequence shown here is derived from an EMBL/GenBank/DDBJ whole genome shotgun (WGS) entry which is preliminary data.</text>
</comment>
<feature type="transmembrane region" description="Helical" evidence="1">
    <location>
        <begin position="34"/>
        <end position="55"/>
    </location>
</feature>
<proteinExistence type="predicted"/>
<gene>
    <name evidence="2" type="ORF">CWI83_05015</name>
</gene>
<feature type="transmembrane region" description="Helical" evidence="1">
    <location>
        <begin position="67"/>
        <end position="85"/>
    </location>
</feature>
<dbReference type="RefSeq" id="WP_126826599.1">
    <property type="nucleotide sequence ID" value="NZ_PIQG01000002.1"/>
</dbReference>
<feature type="transmembrane region" description="Helical" evidence="1">
    <location>
        <begin position="161"/>
        <end position="183"/>
    </location>
</feature>
<evidence type="ECO:0000313" key="2">
    <source>
        <dbReference type="EMBL" id="RUO78392.1"/>
    </source>
</evidence>
<keyword evidence="1" id="KW-1133">Transmembrane helix</keyword>
<feature type="transmembrane region" description="Helical" evidence="1">
    <location>
        <begin position="347"/>
        <end position="367"/>
    </location>
</feature>
<feature type="transmembrane region" description="Helical" evidence="1">
    <location>
        <begin position="9"/>
        <end position="28"/>
    </location>
</feature>
<keyword evidence="1" id="KW-0472">Membrane</keyword>
<evidence type="ECO:0008006" key="4">
    <source>
        <dbReference type="Google" id="ProtNLM"/>
    </source>
</evidence>
<name>A0A432ZLW9_9GAMM</name>
<evidence type="ECO:0000313" key="3">
    <source>
        <dbReference type="Proteomes" id="UP000288279"/>
    </source>
</evidence>
<keyword evidence="1" id="KW-0812">Transmembrane</keyword>
<dbReference type="AlphaFoldDB" id="A0A432ZLW9"/>
<feature type="transmembrane region" description="Helical" evidence="1">
    <location>
        <begin position="218"/>
        <end position="236"/>
    </location>
</feature>
<protein>
    <recommendedName>
        <fullName evidence="4">Oligosaccharide repeat unit polymerase</fullName>
    </recommendedName>
</protein>
<dbReference type="Proteomes" id="UP000288279">
    <property type="component" value="Unassembled WGS sequence"/>
</dbReference>
<dbReference type="EMBL" id="PIQG01000002">
    <property type="protein sequence ID" value="RUO78392.1"/>
    <property type="molecule type" value="Genomic_DNA"/>
</dbReference>
<feature type="transmembrane region" description="Helical" evidence="1">
    <location>
        <begin position="195"/>
        <end position="212"/>
    </location>
</feature>
<feature type="transmembrane region" description="Helical" evidence="1">
    <location>
        <begin position="308"/>
        <end position="327"/>
    </location>
</feature>
<accession>A0A432ZLW9</accession>
<feature type="transmembrane region" description="Helical" evidence="1">
    <location>
        <begin position="91"/>
        <end position="109"/>
    </location>
</feature>
<organism evidence="2 3">
    <name type="scientific">Pseudidiomarina taiwanensis</name>
    <dbReference type="NCBI Taxonomy" id="337250"/>
    <lineage>
        <taxon>Bacteria</taxon>
        <taxon>Pseudomonadati</taxon>
        <taxon>Pseudomonadota</taxon>
        <taxon>Gammaproteobacteria</taxon>
        <taxon>Alteromonadales</taxon>
        <taxon>Idiomarinaceae</taxon>
        <taxon>Pseudidiomarina</taxon>
    </lineage>
</organism>
<keyword evidence="3" id="KW-1185">Reference proteome</keyword>
<dbReference type="OrthoDB" id="1118890at2"/>
<feature type="transmembrane region" description="Helical" evidence="1">
    <location>
        <begin position="121"/>
        <end position="141"/>
    </location>
</feature>
<reference evidence="2 3" key="1">
    <citation type="journal article" date="2011" name="Front. Microbiol.">
        <title>Genomic signatures of strain selection and enhancement in Bacillus atrophaeus var. globigii, a historical biowarfare simulant.</title>
        <authorList>
            <person name="Gibbons H.S."/>
            <person name="Broomall S.M."/>
            <person name="McNew L.A."/>
            <person name="Daligault H."/>
            <person name="Chapman C."/>
            <person name="Bruce D."/>
            <person name="Karavis M."/>
            <person name="Krepps M."/>
            <person name="McGregor P.A."/>
            <person name="Hong C."/>
            <person name="Park K.H."/>
            <person name="Akmal A."/>
            <person name="Feldman A."/>
            <person name="Lin J.S."/>
            <person name="Chang W.E."/>
            <person name="Higgs B.W."/>
            <person name="Demirev P."/>
            <person name="Lindquist J."/>
            <person name="Liem A."/>
            <person name="Fochler E."/>
            <person name="Read T.D."/>
            <person name="Tapia R."/>
            <person name="Johnson S."/>
            <person name="Bishop-Lilly K.A."/>
            <person name="Detter C."/>
            <person name="Han C."/>
            <person name="Sozhamannan S."/>
            <person name="Rosenzweig C.N."/>
            <person name="Skowronski E.W."/>
        </authorList>
    </citation>
    <scope>NUCLEOTIDE SEQUENCE [LARGE SCALE GENOMIC DNA]</scope>
    <source>
        <strain evidence="2 3">PIT1</strain>
    </source>
</reference>
<feature type="transmembrane region" description="Helical" evidence="1">
    <location>
        <begin position="379"/>
        <end position="410"/>
    </location>
</feature>
<sequence>MRLKIARLTVFDILLIVIVFFAVLPLIYPKLISMIGNYVIWYVLFASAWVLITFSTRPAYFLFPTKFRLVVFIVIALIILVPFLAQNIVLMRRFISLSSILMFFLFYDFNKSTSRQHITKYILLLIIPFVLLTSIETLIALERNAFISRAIKSSGERTLDILSQGIGGYDFIYSLVIVVPLLISRTLEVGFIRKPFKGLLCITLLTLMTAVILKSNYFTALVMMIVGVIIIAFKHVQTSKLKSIYIPLLFFSSVVGITTFSGITLWAPEILGVIETIFGSSLTGERLTILIEYLAYGNDLSAITTREGVLLQGVVNSFSYFPFGLIFSQESDRFYQIITHHSFIFDTLSILGWLGGLFIYCIFLPLISRLRRGQKFEALSVLVPFIIVSINNNLSYLIGFTTFFVVLYILDTKTLNNE</sequence>